<dbReference type="GO" id="GO:0015768">
    <property type="term" value="P:maltose transport"/>
    <property type="evidence" value="ECO:0007669"/>
    <property type="project" value="TreeGrafter"/>
</dbReference>
<name>A0A5N7MSF6_9HYPH</name>
<dbReference type="PANTHER" id="PTHR30061:SF50">
    <property type="entry name" value="MALTOSE_MALTODEXTRIN-BINDING PERIPLASMIC PROTEIN"/>
    <property type="match status" value="1"/>
</dbReference>
<keyword evidence="7" id="KW-1185">Reference proteome</keyword>
<comment type="caution">
    <text evidence="6">The sequence shown here is derived from an EMBL/GenBank/DDBJ whole genome shotgun (WGS) entry which is preliminary data.</text>
</comment>
<evidence type="ECO:0000256" key="3">
    <source>
        <dbReference type="ARBA" id="ARBA00022729"/>
    </source>
</evidence>
<dbReference type="GO" id="GO:0042956">
    <property type="term" value="P:maltodextrin transmembrane transport"/>
    <property type="evidence" value="ECO:0007669"/>
    <property type="project" value="TreeGrafter"/>
</dbReference>
<dbReference type="Pfam" id="PF01547">
    <property type="entry name" value="SBP_bac_1"/>
    <property type="match status" value="1"/>
</dbReference>
<evidence type="ECO:0000256" key="2">
    <source>
        <dbReference type="ARBA" id="ARBA00022448"/>
    </source>
</evidence>
<dbReference type="PANTHER" id="PTHR30061">
    <property type="entry name" value="MALTOSE-BINDING PERIPLASMIC PROTEIN"/>
    <property type="match status" value="1"/>
</dbReference>
<dbReference type="EMBL" id="VOSK01000192">
    <property type="protein sequence ID" value="MPR29034.1"/>
    <property type="molecule type" value="Genomic_DNA"/>
</dbReference>
<dbReference type="SUPFAM" id="SSF53850">
    <property type="entry name" value="Periplasmic binding protein-like II"/>
    <property type="match status" value="1"/>
</dbReference>
<dbReference type="InterPro" id="IPR006059">
    <property type="entry name" value="SBP"/>
</dbReference>
<proteinExistence type="inferred from homology"/>
<dbReference type="AlphaFoldDB" id="A0A5N7MSF6"/>
<feature type="chain" id="PRO_5030135718" evidence="5">
    <location>
        <begin position="43"/>
        <end position="444"/>
    </location>
</feature>
<keyword evidence="2" id="KW-0813">Transport</keyword>
<evidence type="ECO:0000256" key="1">
    <source>
        <dbReference type="ARBA" id="ARBA00008520"/>
    </source>
</evidence>
<dbReference type="GO" id="GO:1901982">
    <property type="term" value="F:maltose binding"/>
    <property type="evidence" value="ECO:0007669"/>
    <property type="project" value="TreeGrafter"/>
</dbReference>
<evidence type="ECO:0000313" key="6">
    <source>
        <dbReference type="EMBL" id="MPR29034.1"/>
    </source>
</evidence>
<evidence type="ECO:0000256" key="4">
    <source>
        <dbReference type="ARBA" id="ARBA00022764"/>
    </source>
</evidence>
<comment type="similarity">
    <text evidence="1">Belongs to the bacterial solute-binding protein 1 family.</text>
</comment>
<protein>
    <submittedName>
        <fullName evidence="6">Extracellular solute-binding protein</fullName>
    </submittedName>
</protein>
<accession>A0A5N7MSF6</accession>
<reference evidence="6 7" key="1">
    <citation type="journal article" date="2019" name="Syst. Appl. Microbiol.">
        <title>Microvirga tunisiensis sp. nov., a root nodule symbiotic bacterium isolated from Lupinus micranthus and L. luteus grown in Northern Tunisia.</title>
        <authorList>
            <person name="Msaddak A."/>
            <person name="Rejili M."/>
            <person name="Duran D."/>
            <person name="Mars M."/>
            <person name="Palacios J.M."/>
            <person name="Ruiz-Argueso T."/>
            <person name="Rey L."/>
            <person name="Imperial J."/>
        </authorList>
    </citation>
    <scope>NUCLEOTIDE SEQUENCE [LARGE SCALE GENOMIC DNA]</scope>
    <source>
        <strain evidence="6 7">Lmie10</strain>
    </source>
</reference>
<evidence type="ECO:0000256" key="5">
    <source>
        <dbReference type="SAM" id="SignalP"/>
    </source>
</evidence>
<evidence type="ECO:0000313" key="7">
    <source>
        <dbReference type="Proteomes" id="UP000403266"/>
    </source>
</evidence>
<keyword evidence="3 5" id="KW-0732">Signal</keyword>
<dbReference type="Proteomes" id="UP000403266">
    <property type="component" value="Unassembled WGS sequence"/>
</dbReference>
<dbReference type="GO" id="GO:0055052">
    <property type="term" value="C:ATP-binding cassette (ABC) transporter complex, substrate-binding subunit-containing"/>
    <property type="evidence" value="ECO:0007669"/>
    <property type="project" value="TreeGrafter"/>
</dbReference>
<sequence>MCAGIWGFCSISGGRTMKKIKSIASVAMLAAGLGFSGQAAYAADISFMSFSYAEEAAKPSVEALLKGFEAQTKLTVEPLGYAWGDMQKNIFLRSRSKTLPSVAQLSERWLPSFANVAGLVDLNEVYGKDKLAAIFAPDALAMGQIGSKQYALPLISGSIGLIANKAVLEKAGVTKTPTTIEEFRSALVAVRDKVPNSVPYTMATKNNGSILLDFMIWTWTFGGEIIDEQGKVKIGNGDAGKQALGFMVSLMKDRLAAPEIDRPDARRLVAQGASAFFFDAPQARTHLRSFSGQGPAFDANVLPLSTPVAVAGKEPASIQWGHLLVQFSADGKAKADAPASQFITYLTSDDAQSKFPLEQSALPVTKSARANPKVTGDAFLTAWAKAAGNPRRNEVGIWPNAAELTQIIGEEAQGALLGQKSVDDAIQAMHKRLETSMANVNKQN</sequence>
<keyword evidence="4" id="KW-0574">Periplasm</keyword>
<feature type="signal peptide" evidence="5">
    <location>
        <begin position="1"/>
        <end position="42"/>
    </location>
</feature>
<dbReference type="Gene3D" id="3.40.190.10">
    <property type="entry name" value="Periplasmic binding protein-like II"/>
    <property type="match status" value="2"/>
</dbReference>
<organism evidence="6 7">
    <name type="scientific">Microvirga tunisiensis</name>
    <dbReference type="NCBI Taxonomy" id="2108360"/>
    <lineage>
        <taxon>Bacteria</taxon>
        <taxon>Pseudomonadati</taxon>
        <taxon>Pseudomonadota</taxon>
        <taxon>Alphaproteobacteria</taxon>
        <taxon>Hyphomicrobiales</taxon>
        <taxon>Methylobacteriaceae</taxon>
        <taxon>Microvirga</taxon>
    </lineage>
</organism>
<dbReference type="OrthoDB" id="9795569at2"/>
<gene>
    <name evidence="6" type="ORF">FS320_28915</name>
</gene>